<dbReference type="PANTHER" id="PTHR43179:SF7">
    <property type="entry name" value="RHAMNOSYLTRANSFERASE WBBL"/>
    <property type="match status" value="1"/>
</dbReference>
<feature type="domain" description="Glycosyltransferase 2-like" evidence="1">
    <location>
        <begin position="456"/>
        <end position="573"/>
    </location>
</feature>
<keyword evidence="2" id="KW-0808">Transferase</keyword>
<dbReference type="GO" id="GO:0016757">
    <property type="term" value="F:glycosyltransferase activity"/>
    <property type="evidence" value="ECO:0007669"/>
    <property type="project" value="UniProtKB-KW"/>
</dbReference>
<feature type="domain" description="Glycosyltransferase 2-like" evidence="1">
    <location>
        <begin position="196"/>
        <end position="305"/>
    </location>
</feature>
<dbReference type="Pfam" id="PF00535">
    <property type="entry name" value="Glycos_transf_2"/>
    <property type="match status" value="2"/>
</dbReference>
<sequence>MIQLDPQPSGDHASLQLDLSSSEAIELIASGGDQDLLYLQNIVVLQSGLPIYSWRARTSLPCVIHDCEQLETFGEGIGQPFRLNTAKASITLVLPDALIQPGNQIFIEYHYGPSSALPSQPVRYVQRGAHSQEIDALFDRAQATSKSKQRSSRTSSENPADVAYRSWREYNGQLPKSEQQLISEYLTNLATKPKISIIMPIYHPNLKYLQLAIKSVIAQLYTAFELILSIDGPQSSEHDMALSTIAASDQRIKIVRLSEHGNISVATTNAANHATGDFLAFMDQDDELTPDALAWFVAYLNQNPHGKLFYSDEDKVFDDGGLREVFFKPDFAPEMLLSMNYFNHLTIIERQLFLTIGGLRTGYEGSQDWEMILRATASLDYSEVIHIPWVLYHWRVHQESVASGYEAKPYVYEVQERLLSEHLERSGYKVSHLERPREGRVFLVPHLMPTQQHLVSIIVPTKNNFADLSNLVHSIESANCEDYELIVVENQSSEPNMLAYLEELRKRYRVIAYDVDFNFATMMNFAALQATGDLLLFLNDDTQVITPDWLDQLSALAEREEIGAVGAKLIYSNAQVQHAGVVMGLGGVANHANIGVPFASAGKGSRNLTYGNYSAVTGAVMMVKHSDFIQLHGFDPRLAISFNDVDFCLRLLEAGKRNLLIPSVLLYHHESRSRGRSRARGQLLREDLESSWLYHLHAPLVEADPFYSPNFSQLMSQAFLPAKTRHAQRPWLPEGSQYLLPTPHESLIESLIELGPGDTFSTNIQLPQAIKTTERISIFVDNPHNVTGVLSIEVGGSKPCEVTIPARRRSYAASVDVNSSPTELIPISITNPNQVPIFLACLALPLLGVDSPGYQPTTLRARIETPANPGSSCRPILLRERRV</sequence>
<dbReference type="GeneID" id="78372216"/>
<dbReference type="CDD" id="cd04186">
    <property type="entry name" value="GT_2_like_c"/>
    <property type="match status" value="1"/>
</dbReference>
<dbReference type="InterPro" id="IPR029044">
    <property type="entry name" value="Nucleotide-diphossugar_trans"/>
</dbReference>
<proteinExistence type="predicted"/>
<dbReference type="SUPFAM" id="SSF53448">
    <property type="entry name" value="Nucleotide-diphospho-sugar transferases"/>
    <property type="match status" value="2"/>
</dbReference>
<keyword evidence="3" id="KW-1185">Reference proteome</keyword>
<dbReference type="STRING" id="1121877.FEAC_09490"/>
<gene>
    <name evidence="2" type="primary">epsE2</name>
    <name evidence="2" type="ORF">FEAC_09490</name>
</gene>
<keyword evidence="2" id="KW-0328">Glycosyltransferase</keyword>
<reference evidence="2 3" key="1">
    <citation type="submission" date="2015-01" db="EMBL/GenBank/DDBJ databases">
        <title>Draft genome of the acidophilic iron oxidizer Ferrimicrobium acidiphilum strain T23.</title>
        <authorList>
            <person name="Poehlein A."/>
            <person name="Eisen S."/>
            <person name="Schloemann M."/>
            <person name="Johnson B.D."/>
            <person name="Daniel R."/>
            <person name="Muehling M."/>
        </authorList>
    </citation>
    <scope>NUCLEOTIDE SEQUENCE [LARGE SCALE GENOMIC DNA]</scope>
    <source>
        <strain evidence="2 3">T23</strain>
    </source>
</reference>
<dbReference type="InterPro" id="IPR001173">
    <property type="entry name" value="Glyco_trans_2-like"/>
</dbReference>
<dbReference type="PATRIC" id="fig|1121877.4.peg.1022"/>
<protein>
    <submittedName>
        <fullName evidence="2">Putative glycosyltransferase EpsE</fullName>
        <ecNumber evidence="2">2.4.-.-</ecNumber>
    </submittedName>
</protein>
<dbReference type="eggNOG" id="COG1216">
    <property type="taxonomic scope" value="Bacteria"/>
</dbReference>
<dbReference type="AlphaFoldDB" id="A0A0D8FY87"/>
<evidence type="ECO:0000313" key="2">
    <source>
        <dbReference type="EMBL" id="KJE77237.1"/>
    </source>
</evidence>
<accession>A0A0D8FY87</accession>
<dbReference type="EC" id="2.4.-.-" evidence="2"/>
<evidence type="ECO:0000313" key="3">
    <source>
        <dbReference type="Proteomes" id="UP000032336"/>
    </source>
</evidence>
<dbReference type="OrthoDB" id="9788101at2"/>
<dbReference type="Proteomes" id="UP000032336">
    <property type="component" value="Unassembled WGS sequence"/>
</dbReference>
<dbReference type="RefSeq" id="WP_052565578.1">
    <property type="nucleotide sequence ID" value="NZ_JXUW01000006.1"/>
</dbReference>
<dbReference type="Gene3D" id="3.90.550.10">
    <property type="entry name" value="Spore Coat Polysaccharide Biosynthesis Protein SpsA, Chain A"/>
    <property type="match status" value="2"/>
</dbReference>
<dbReference type="EMBL" id="JXUW01000006">
    <property type="protein sequence ID" value="KJE77237.1"/>
    <property type="molecule type" value="Genomic_DNA"/>
</dbReference>
<name>A0A0D8FY87_9ACTN</name>
<organism evidence="2 3">
    <name type="scientific">Ferrimicrobium acidiphilum DSM 19497</name>
    <dbReference type="NCBI Taxonomy" id="1121877"/>
    <lineage>
        <taxon>Bacteria</taxon>
        <taxon>Bacillati</taxon>
        <taxon>Actinomycetota</taxon>
        <taxon>Acidimicrobiia</taxon>
        <taxon>Acidimicrobiales</taxon>
        <taxon>Acidimicrobiaceae</taxon>
        <taxon>Ferrimicrobium</taxon>
    </lineage>
</organism>
<dbReference type="PANTHER" id="PTHR43179">
    <property type="entry name" value="RHAMNOSYLTRANSFERASE WBBL"/>
    <property type="match status" value="1"/>
</dbReference>
<evidence type="ECO:0000259" key="1">
    <source>
        <dbReference type="Pfam" id="PF00535"/>
    </source>
</evidence>
<comment type="caution">
    <text evidence="2">The sequence shown here is derived from an EMBL/GenBank/DDBJ whole genome shotgun (WGS) entry which is preliminary data.</text>
</comment>
<dbReference type="CDD" id="cd04184">
    <property type="entry name" value="GT2_RfbC_Mx_like"/>
    <property type="match status" value="1"/>
</dbReference>